<keyword evidence="3" id="KW-0067">ATP-binding</keyword>
<dbReference type="InterPro" id="IPR027417">
    <property type="entry name" value="P-loop_NTPase"/>
</dbReference>
<protein>
    <submittedName>
        <fullName evidence="5">ABC-type sugar transport system ATPase subunit</fullName>
    </submittedName>
</protein>
<dbReference type="SMART" id="SM00382">
    <property type="entry name" value="AAA"/>
    <property type="match status" value="1"/>
</dbReference>
<dbReference type="Proteomes" id="UP001237448">
    <property type="component" value="Unassembled WGS sequence"/>
</dbReference>
<gene>
    <name evidence="5" type="ORF">J3R73_004635</name>
</gene>
<keyword evidence="2" id="KW-0547">Nucleotide-binding</keyword>
<dbReference type="EMBL" id="JAUSVK010000001">
    <property type="protein sequence ID" value="MDQ0394843.1"/>
    <property type="molecule type" value="Genomic_DNA"/>
</dbReference>
<evidence type="ECO:0000313" key="5">
    <source>
        <dbReference type="EMBL" id="MDQ0394843.1"/>
    </source>
</evidence>
<dbReference type="Gene3D" id="3.40.50.300">
    <property type="entry name" value="P-loop containing nucleotide triphosphate hydrolases"/>
    <property type="match status" value="1"/>
</dbReference>
<keyword evidence="6" id="KW-1185">Reference proteome</keyword>
<feature type="domain" description="ABC transporter" evidence="4">
    <location>
        <begin position="20"/>
        <end position="260"/>
    </location>
</feature>
<dbReference type="PROSITE" id="PS00211">
    <property type="entry name" value="ABC_TRANSPORTER_1"/>
    <property type="match status" value="1"/>
</dbReference>
<dbReference type="PANTHER" id="PTHR43790">
    <property type="entry name" value="CARBOHYDRATE TRANSPORT ATP-BINDING PROTEIN MG119-RELATED"/>
    <property type="match status" value="1"/>
</dbReference>
<keyword evidence="5" id="KW-0813">Transport</keyword>
<evidence type="ECO:0000256" key="1">
    <source>
        <dbReference type="ARBA" id="ARBA00005417"/>
    </source>
</evidence>
<accession>A0ABU0FJQ6</accession>
<sequence length="261" mass="28091">MTVSPILPHASDATDPDAIIACRDLSKSFGGVRAFSGVGFSARRGEVTAVIGDNGAGKSTLIRCLVGVHRPDGGQVYFDGRAEPFADPDGARRAGIETVHQNLALIDELTVAQNLFLNREIVRRLGPFAFLDRPAMKKRAQEMLSRLSINMPSVTQRVRRLSGGQRQAISICRAVGAGAKLVVMDEPTAALGVQETANVEALIRRLHEQAVSVILVSHNFDQVRRLSDQIWVMRAGRMVATVRSAETTGNELVALVTGAAE</sequence>
<dbReference type="InterPro" id="IPR017871">
    <property type="entry name" value="ABC_transporter-like_CS"/>
</dbReference>
<dbReference type="PANTHER" id="PTHR43790:SF8">
    <property type="entry name" value="SUGAR ABC TRANSPORTER ATP-BINDING PROTEIN"/>
    <property type="match status" value="1"/>
</dbReference>
<comment type="caution">
    <text evidence="5">The sequence shown here is derived from an EMBL/GenBank/DDBJ whole genome shotgun (WGS) entry which is preliminary data.</text>
</comment>
<comment type="similarity">
    <text evidence="1">Belongs to the ABC transporter superfamily.</text>
</comment>
<keyword evidence="5" id="KW-0762">Sugar transport</keyword>
<name>A0ABU0FJQ6_9HYPH</name>
<evidence type="ECO:0000313" key="6">
    <source>
        <dbReference type="Proteomes" id="UP001237448"/>
    </source>
</evidence>
<evidence type="ECO:0000259" key="4">
    <source>
        <dbReference type="PROSITE" id="PS50893"/>
    </source>
</evidence>
<organism evidence="5 6">
    <name type="scientific">Labrys monachus</name>
    <dbReference type="NCBI Taxonomy" id="217067"/>
    <lineage>
        <taxon>Bacteria</taxon>
        <taxon>Pseudomonadati</taxon>
        <taxon>Pseudomonadota</taxon>
        <taxon>Alphaproteobacteria</taxon>
        <taxon>Hyphomicrobiales</taxon>
        <taxon>Xanthobacteraceae</taxon>
        <taxon>Labrys</taxon>
    </lineage>
</organism>
<dbReference type="Pfam" id="PF00005">
    <property type="entry name" value="ABC_tran"/>
    <property type="match status" value="1"/>
</dbReference>
<dbReference type="CDD" id="cd03216">
    <property type="entry name" value="ABC_Carb_Monos_I"/>
    <property type="match status" value="1"/>
</dbReference>
<dbReference type="RefSeq" id="WP_307432649.1">
    <property type="nucleotide sequence ID" value="NZ_JAUSVK010000001.1"/>
</dbReference>
<reference evidence="5 6" key="1">
    <citation type="submission" date="2023-07" db="EMBL/GenBank/DDBJ databases">
        <title>Genomic Encyclopedia of Type Strains, Phase IV (KMG-IV): sequencing the most valuable type-strain genomes for metagenomic binning, comparative biology and taxonomic classification.</title>
        <authorList>
            <person name="Goeker M."/>
        </authorList>
    </citation>
    <scope>NUCLEOTIDE SEQUENCE [LARGE SCALE GENOMIC DNA]</scope>
    <source>
        <strain evidence="5 6">DSM 5896</strain>
    </source>
</reference>
<dbReference type="PROSITE" id="PS50893">
    <property type="entry name" value="ABC_TRANSPORTER_2"/>
    <property type="match status" value="1"/>
</dbReference>
<dbReference type="InterPro" id="IPR003593">
    <property type="entry name" value="AAA+_ATPase"/>
</dbReference>
<evidence type="ECO:0000256" key="2">
    <source>
        <dbReference type="ARBA" id="ARBA00022741"/>
    </source>
</evidence>
<proteinExistence type="inferred from homology"/>
<dbReference type="InterPro" id="IPR003439">
    <property type="entry name" value="ABC_transporter-like_ATP-bd"/>
</dbReference>
<dbReference type="SUPFAM" id="SSF52540">
    <property type="entry name" value="P-loop containing nucleoside triphosphate hydrolases"/>
    <property type="match status" value="1"/>
</dbReference>
<dbReference type="InterPro" id="IPR050107">
    <property type="entry name" value="ABC_carbohydrate_import_ATPase"/>
</dbReference>
<evidence type="ECO:0000256" key="3">
    <source>
        <dbReference type="ARBA" id="ARBA00022840"/>
    </source>
</evidence>